<protein>
    <submittedName>
        <fullName evidence="1">Uncharacterized conserved protein YjgD, DUF1641 family</fullName>
    </submittedName>
</protein>
<dbReference type="PANTHER" id="PTHR38433">
    <property type="match status" value="1"/>
</dbReference>
<evidence type="ECO:0000313" key="1">
    <source>
        <dbReference type="EMBL" id="SFG28956.1"/>
    </source>
</evidence>
<gene>
    <name evidence="1" type="ORF">SAMN05216353_13239</name>
</gene>
<dbReference type="Proteomes" id="UP000198897">
    <property type="component" value="Unassembled WGS sequence"/>
</dbReference>
<sequence>MAKPITSIKKYEASREEQIEKDFEEVKTAIADNKTAILKGIDLLKALEESETLDAATAFTYKRKEILANIVEEINRDMYTGILENIPEIVYLLGDLDLKTVRDVTSKLNQGMEEMNAAASSKEKTSVLDLAKALKDPEINRSITMLMNFLKGMGRN</sequence>
<proteinExistence type="predicted"/>
<dbReference type="RefSeq" id="WP_089753171.1">
    <property type="nucleotide sequence ID" value="NZ_FOOG01000032.1"/>
</dbReference>
<keyword evidence="2" id="KW-1185">Reference proteome</keyword>
<dbReference type="InterPro" id="IPR012440">
    <property type="entry name" value="DUF1641"/>
</dbReference>
<dbReference type="OrthoDB" id="147801at2"/>
<dbReference type="PANTHER" id="PTHR38433:SF1">
    <property type="entry name" value="DUF1641 DOMAIN-CONTAINING PROTEIN"/>
    <property type="match status" value="1"/>
</dbReference>
<evidence type="ECO:0000313" key="2">
    <source>
        <dbReference type="Proteomes" id="UP000198897"/>
    </source>
</evidence>
<reference evidence="2" key="1">
    <citation type="submission" date="2016-10" db="EMBL/GenBank/DDBJ databases">
        <authorList>
            <person name="Varghese N."/>
            <person name="Submissions S."/>
        </authorList>
    </citation>
    <scope>NUCLEOTIDE SEQUENCE [LARGE SCALE GENOMIC DNA]</scope>
    <source>
        <strain evidence="2">FP5</strain>
    </source>
</reference>
<dbReference type="AlphaFoldDB" id="A0A1I2QTJ1"/>
<name>A0A1I2QTJ1_9BACI</name>
<accession>A0A1I2QTJ1</accession>
<dbReference type="Pfam" id="PF07849">
    <property type="entry name" value="DUF1641"/>
    <property type="match status" value="1"/>
</dbReference>
<dbReference type="EMBL" id="FOOG01000032">
    <property type="protein sequence ID" value="SFG28956.1"/>
    <property type="molecule type" value="Genomic_DNA"/>
</dbReference>
<organism evidence="1 2">
    <name type="scientific">Halobacillus alkaliphilus</name>
    <dbReference type="NCBI Taxonomy" id="396056"/>
    <lineage>
        <taxon>Bacteria</taxon>
        <taxon>Bacillati</taxon>
        <taxon>Bacillota</taxon>
        <taxon>Bacilli</taxon>
        <taxon>Bacillales</taxon>
        <taxon>Bacillaceae</taxon>
        <taxon>Halobacillus</taxon>
    </lineage>
</organism>